<dbReference type="EMBL" id="SNYN01000002">
    <property type="protein sequence ID" value="TDQ54362.1"/>
    <property type="molecule type" value="Genomic_DNA"/>
</dbReference>
<dbReference type="SUPFAM" id="SSF46689">
    <property type="entry name" value="Homeodomain-like"/>
    <property type="match status" value="1"/>
</dbReference>
<keyword evidence="7" id="KW-1185">Reference proteome</keyword>
<dbReference type="Pfam" id="PF17939">
    <property type="entry name" value="TetR_C_30"/>
    <property type="match status" value="1"/>
</dbReference>
<protein>
    <submittedName>
        <fullName evidence="6">TetR family transcriptional regulator</fullName>
    </submittedName>
</protein>
<accession>A0A4R6V333</accession>
<keyword evidence="1" id="KW-0805">Transcription regulation</keyword>
<dbReference type="Gene3D" id="1.10.357.10">
    <property type="entry name" value="Tetracycline Repressor, domain 2"/>
    <property type="match status" value="1"/>
</dbReference>
<evidence type="ECO:0000313" key="6">
    <source>
        <dbReference type="EMBL" id="TDQ54362.1"/>
    </source>
</evidence>
<sequence>MTRTDRVAATRETILSAAERLFAEHGVAAVSNRQISQEAGQGNNTAVSYHFGSKDALVRAIVRRHTEQIEETRLRMVLRADGSAEVRDWVACMVEPFARHLADLGAPTWFGRFSAQVMTDPAYREIMSREALNSPSLLRAGEELRRRLPDLPPDVRLERQDMVGRLMVHTIAERERALAEGAPVSRESWDRAASGLTDALTGLWLAPVTAPSART</sequence>
<dbReference type="GO" id="GO:0000976">
    <property type="term" value="F:transcription cis-regulatory region binding"/>
    <property type="evidence" value="ECO:0007669"/>
    <property type="project" value="TreeGrafter"/>
</dbReference>
<dbReference type="PANTHER" id="PTHR30055:SF234">
    <property type="entry name" value="HTH-TYPE TRANSCRIPTIONAL REGULATOR BETI"/>
    <property type="match status" value="1"/>
</dbReference>
<evidence type="ECO:0000256" key="2">
    <source>
        <dbReference type="ARBA" id="ARBA00023125"/>
    </source>
</evidence>
<dbReference type="PROSITE" id="PS50977">
    <property type="entry name" value="HTH_TETR_2"/>
    <property type="match status" value="1"/>
</dbReference>
<evidence type="ECO:0000313" key="7">
    <source>
        <dbReference type="Proteomes" id="UP000295281"/>
    </source>
</evidence>
<dbReference type="InterPro" id="IPR001647">
    <property type="entry name" value="HTH_TetR"/>
</dbReference>
<dbReference type="InterPro" id="IPR041586">
    <property type="entry name" value="PsrA_TetR_C"/>
</dbReference>
<feature type="DNA-binding region" description="H-T-H motif" evidence="4">
    <location>
        <begin position="32"/>
        <end position="51"/>
    </location>
</feature>
<feature type="domain" description="HTH tetR-type" evidence="5">
    <location>
        <begin position="8"/>
        <end position="69"/>
    </location>
</feature>
<dbReference type="AlphaFoldDB" id="A0A4R6V333"/>
<comment type="caution">
    <text evidence="6">The sequence shown here is derived from an EMBL/GenBank/DDBJ whole genome shotgun (WGS) entry which is preliminary data.</text>
</comment>
<evidence type="ECO:0000259" key="5">
    <source>
        <dbReference type="PROSITE" id="PS50977"/>
    </source>
</evidence>
<name>A0A4R6V333_9ACTN</name>
<dbReference type="Proteomes" id="UP000295281">
    <property type="component" value="Unassembled WGS sequence"/>
</dbReference>
<evidence type="ECO:0000256" key="3">
    <source>
        <dbReference type="ARBA" id="ARBA00023163"/>
    </source>
</evidence>
<dbReference type="PANTHER" id="PTHR30055">
    <property type="entry name" value="HTH-TYPE TRANSCRIPTIONAL REGULATOR RUTR"/>
    <property type="match status" value="1"/>
</dbReference>
<keyword evidence="3" id="KW-0804">Transcription</keyword>
<dbReference type="OrthoDB" id="2356263at2"/>
<dbReference type="GO" id="GO:0003700">
    <property type="term" value="F:DNA-binding transcription factor activity"/>
    <property type="evidence" value="ECO:0007669"/>
    <property type="project" value="TreeGrafter"/>
</dbReference>
<dbReference type="InterPro" id="IPR050109">
    <property type="entry name" value="HTH-type_TetR-like_transc_reg"/>
</dbReference>
<gene>
    <name evidence="6" type="ORF">EV190_102196</name>
</gene>
<dbReference type="InterPro" id="IPR009057">
    <property type="entry name" value="Homeodomain-like_sf"/>
</dbReference>
<evidence type="ECO:0000256" key="4">
    <source>
        <dbReference type="PROSITE-ProRule" id="PRU00335"/>
    </source>
</evidence>
<keyword evidence="2 4" id="KW-0238">DNA-binding</keyword>
<dbReference type="Pfam" id="PF00440">
    <property type="entry name" value="TetR_N"/>
    <property type="match status" value="1"/>
</dbReference>
<evidence type="ECO:0000256" key="1">
    <source>
        <dbReference type="ARBA" id="ARBA00023015"/>
    </source>
</evidence>
<proteinExistence type="predicted"/>
<reference evidence="6 7" key="1">
    <citation type="submission" date="2019-03" db="EMBL/GenBank/DDBJ databases">
        <title>Genomic Encyclopedia of Type Strains, Phase IV (KMG-IV): sequencing the most valuable type-strain genomes for metagenomic binning, comparative biology and taxonomic classification.</title>
        <authorList>
            <person name="Goeker M."/>
        </authorList>
    </citation>
    <scope>NUCLEOTIDE SEQUENCE [LARGE SCALE GENOMIC DNA]</scope>
    <source>
        <strain evidence="6 7">DSM 46770</strain>
    </source>
</reference>
<organism evidence="6 7">
    <name type="scientific">Actinorugispora endophytica</name>
    <dbReference type="NCBI Taxonomy" id="1605990"/>
    <lineage>
        <taxon>Bacteria</taxon>
        <taxon>Bacillati</taxon>
        <taxon>Actinomycetota</taxon>
        <taxon>Actinomycetes</taxon>
        <taxon>Streptosporangiales</taxon>
        <taxon>Nocardiopsidaceae</taxon>
        <taxon>Actinorugispora</taxon>
    </lineage>
</organism>